<dbReference type="GeneID" id="108252765"/>
<keyword evidence="2" id="KW-1185">Reference proteome</keyword>
<feature type="compositionally biased region" description="Polar residues" evidence="1">
    <location>
        <begin position="159"/>
        <end position="171"/>
    </location>
</feature>
<feature type="compositionally biased region" description="Low complexity" evidence="1">
    <location>
        <begin position="116"/>
        <end position="129"/>
    </location>
</feature>
<dbReference type="AlphaFoldDB" id="A0A1S4EF88"/>
<dbReference type="Proteomes" id="UP000079169">
    <property type="component" value="Unplaced"/>
</dbReference>
<evidence type="ECO:0000313" key="3">
    <source>
        <dbReference type="RefSeq" id="XP_017300840.1"/>
    </source>
</evidence>
<feature type="compositionally biased region" description="Polar residues" evidence="1">
    <location>
        <begin position="61"/>
        <end position="89"/>
    </location>
</feature>
<feature type="region of interest" description="Disordered" evidence="1">
    <location>
        <begin position="51"/>
        <end position="171"/>
    </location>
</feature>
<sequence>MNGADIEFSLLTSSMVHLDNTCMSRYAQFFQTALDINTTGDQLYQTANSEDLDNSSHDIENNNGNPTPVDNTVRNSNEDQQNPSLVTPESNEKTVPDNVGSGEENGDLDNGKHATPLSQSSPLNQSSSLKEPGITSNSVPILSNSVPPSSNSVTTNNSGILLSTASATSQE</sequence>
<name>A0A1S4EF88_DIACI</name>
<organism evidence="2 3">
    <name type="scientific">Diaphorina citri</name>
    <name type="common">Asian citrus psyllid</name>
    <dbReference type="NCBI Taxonomy" id="121845"/>
    <lineage>
        <taxon>Eukaryota</taxon>
        <taxon>Metazoa</taxon>
        <taxon>Ecdysozoa</taxon>
        <taxon>Arthropoda</taxon>
        <taxon>Hexapoda</taxon>
        <taxon>Insecta</taxon>
        <taxon>Pterygota</taxon>
        <taxon>Neoptera</taxon>
        <taxon>Paraneoptera</taxon>
        <taxon>Hemiptera</taxon>
        <taxon>Sternorrhyncha</taxon>
        <taxon>Psylloidea</taxon>
        <taxon>Psyllidae</taxon>
        <taxon>Diaphorininae</taxon>
        <taxon>Diaphorina</taxon>
    </lineage>
</organism>
<evidence type="ECO:0000313" key="2">
    <source>
        <dbReference type="Proteomes" id="UP000079169"/>
    </source>
</evidence>
<protein>
    <submittedName>
        <fullName evidence="3">Uncharacterized protein LOC108252765</fullName>
    </submittedName>
</protein>
<feature type="compositionally biased region" description="Low complexity" evidence="1">
    <location>
        <begin position="136"/>
        <end position="158"/>
    </location>
</feature>
<reference evidence="3" key="1">
    <citation type="submission" date="2025-08" db="UniProtKB">
        <authorList>
            <consortium name="RefSeq"/>
        </authorList>
    </citation>
    <scope>IDENTIFICATION</scope>
</reference>
<accession>A0A1S4EF88</accession>
<dbReference type="PaxDb" id="121845-A0A1S4EF88"/>
<proteinExistence type="predicted"/>
<dbReference type="RefSeq" id="XP_017300840.1">
    <property type="nucleotide sequence ID" value="XM_017445351.2"/>
</dbReference>
<dbReference type="KEGG" id="dci:108252765"/>
<evidence type="ECO:0000256" key="1">
    <source>
        <dbReference type="SAM" id="MobiDB-lite"/>
    </source>
</evidence>
<gene>
    <name evidence="3" type="primary">LOC108252765</name>
</gene>